<feature type="transmembrane region" description="Helical" evidence="2">
    <location>
        <begin position="21"/>
        <end position="39"/>
    </location>
</feature>
<evidence type="ECO:0000313" key="3">
    <source>
        <dbReference type="EMBL" id="SDK35386.1"/>
    </source>
</evidence>
<dbReference type="OrthoDB" id="306439at2157"/>
<feature type="region of interest" description="Disordered" evidence="1">
    <location>
        <begin position="67"/>
        <end position="89"/>
    </location>
</feature>
<feature type="region of interest" description="Disordered" evidence="1">
    <location>
        <begin position="103"/>
        <end position="132"/>
    </location>
</feature>
<dbReference type="AlphaFoldDB" id="A0A1G9B751"/>
<keyword evidence="2" id="KW-0812">Transmembrane</keyword>
<protein>
    <submittedName>
        <fullName evidence="3">Uncharacterized protein</fullName>
    </submittedName>
</protein>
<organism evidence="3 4">
    <name type="scientific">Natronorubrum texcoconense</name>
    <dbReference type="NCBI Taxonomy" id="1095776"/>
    <lineage>
        <taxon>Archaea</taxon>
        <taxon>Methanobacteriati</taxon>
        <taxon>Methanobacteriota</taxon>
        <taxon>Stenosarchaea group</taxon>
        <taxon>Halobacteria</taxon>
        <taxon>Halobacteriales</taxon>
        <taxon>Natrialbaceae</taxon>
        <taxon>Natronorubrum</taxon>
    </lineage>
</organism>
<reference evidence="4" key="1">
    <citation type="submission" date="2016-10" db="EMBL/GenBank/DDBJ databases">
        <authorList>
            <person name="Varghese N."/>
            <person name="Submissions S."/>
        </authorList>
    </citation>
    <scope>NUCLEOTIDE SEQUENCE [LARGE SCALE GENOMIC DNA]</scope>
    <source>
        <strain evidence="4">B4,CECT 8067,JCM 17497</strain>
    </source>
</reference>
<keyword evidence="4" id="KW-1185">Reference proteome</keyword>
<evidence type="ECO:0000256" key="1">
    <source>
        <dbReference type="SAM" id="MobiDB-lite"/>
    </source>
</evidence>
<keyword evidence="2" id="KW-1133">Transmembrane helix</keyword>
<feature type="transmembrane region" description="Helical" evidence="2">
    <location>
        <begin position="45"/>
        <end position="63"/>
    </location>
</feature>
<dbReference type="RefSeq" id="WP_090307913.1">
    <property type="nucleotide sequence ID" value="NZ_FNFE01000004.1"/>
</dbReference>
<sequence>MDNSGVSAESRTGSVSRLRRLAVAAVFVLLVSSVVVRMTGAVDPLLAGAALALLIVLGVVVVLSTAGSSTETNGDDEDGNTDDGESDVWDAIPSWQYEGRHVESGGLARGEQEQALQDIQRQADELSEEPEK</sequence>
<dbReference type="Proteomes" id="UP000198882">
    <property type="component" value="Unassembled WGS sequence"/>
</dbReference>
<evidence type="ECO:0000313" key="4">
    <source>
        <dbReference type="Proteomes" id="UP000198882"/>
    </source>
</evidence>
<accession>A0A1G9B751</accession>
<gene>
    <name evidence="3" type="ORF">SAMN04515672_2851</name>
</gene>
<evidence type="ECO:0000256" key="2">
    <source>
        <dbReference type="SAM" id="Phobius"/>
    </source>
</evidence>
<feature type="compositionally biased region" description="Acidic residues" evidence="1">
    <location>
        <begin position="73"/>
        <end position="88"/>
    </location>
</feature>
<name>A0A1G9B751_9EURY</name>
<keyword evidence="2" id="KW-0472">Membrane</keyword>
<proteinExistence type="predicted"/>
<dbReference type="EMBL" id="FNFE01000004">
    <property type="protein sequence ID" value="SDK35386.1"/>
    <property type="molecule type" value="Genomic_DNA"/>
</dbReference>